<sequence>MTPGNPQPVFADPWWDLRGGEPAAVEQRSGLKARLAIEVGVGHPLHGQDIDVVARSQASDDVVVSISGGGWAVVHLTWSRTAESPPWPRTTFYADSAALELGLDTSG</sequence>
<organism evidence="1 2">
    <name type="scientific">Asanoa ishikariensis</name>
    <dbReference type="NCBI Taxonomy" id="137265"/>
    <lineage>
        <taxon>Bacteria</taxon>
        <taxon>Bacillati</taxon>
        <taxon>Actinomycetota</taxon>
        <taxon>Actinomycetes</taxon>
        <taxon>Micromonosporales</taxon>
        <taxon>Micromonosporaceae</taxon>
        <taxon>Asanoa</taxon>
    </lineage>
</organism>
<keyword evidence="2" id="KW-1185">Reference proteome</keyword>
<protein>
    <submittedName>
        <fullName evidence="1">Uncharacterized protein</fullName>
    </submittedName>
</protein>
<dbReference type="EMBL" id="FNQB01000003">
    <property type="protein sequence ID" value="SDZ48731.1"/>
    <property type="molecule type" value="Genomic_DNA"/>
</dbReference>
<evidence type="ECO:0000313" key="2">
    <source>
        <dbReference type="Proteomes" id="UP000199632"/>
    </source>
</evidence>
<dbReference type="AlphaFoldDB" id="A0A1H3TFV9"/>
<name>A0A1H3TFV9_9ACTN</name>
<dbReference type="Proteomes" id="UP000199632">
    <property type="component" value="Unassembled WGS sequence"/>
</dbReference>
<reference evidence="2" key="1">
    <citation type="submission" date="2016-10" db="EMBL/GenBank/DDBJ databases">
        <authorList>
            <person name="Varghese N."/>
            <person name="Submissions S."/>
        </authorList>
    </citation>
    <scope>NUCLEOTIDE SEQUENCE [LARGE SCALE GENOMIC DNA]</scope>
    <source>
        <strain evidence="2">DSM 44718</strain>
    </source>
</reference>
<evidence type="ECO:0000313" key="1">
    <source>
        <dbReference type="EMBL" id="SDZ48731.1"/>
    </source>
</evidence>
<accession>A0A1H3TFV9</accession>
<gene>
    <name evidence="1" type="ORF">SAMN05421684_5633</name>
</gene>
<proteinExistence type="predicted"/>